<dbReference type="Gene3D" id="1.10.10.60">
    <property type="entry name" value="Homeodomain-like"/>
    <property type="match status" value="1"/>
</dbReference>
<dbReference type="STRING" id="3818.A0A445AWA3"/>
<reference evidence="6 7" key="1">
    <citation type="submission" date="2019-01" db="EMBL/GenBank/DDBJ databases">
        <title>Sequencing of cultivated peanut Arachis hypogaea provides insights into genome evolution and oil improvement.</title>
        <authorList>
            <person name="Chen X."/>
        </authorList>
    </citation>
    <scope>NUCLEOTIDE SEQUENCE [LARGE SCALE GENOMIC DNA]</scope>
    <source>
        <strain evidence="7">cv. Fuhuasheng</strain>
        <tissue evidence="6">Leaves</tissue>
    </source>
</reference>
<feature type="domain" description="Myb-like" evidence="4">
    <location>
        <begin position="47"/>
        <end position="97"/>
    </location>
</feature>
<dbReference type="PROSITE" id="PS50090">
    <property type="entry name" value="MYB_LIKE"/>
    <property type="match status" value="1"/>
</dbReference>
<dbReference type="PANTHER" id="PTHR45614:SF124">
    <property type="entry name" value="OS03G0424300 PROTEIN"/>
    <property type="match status" value="1"/>
</dbReference>
<dbReference type="EMBL" id="SDMP01000011">
    <property type="protein sequence ID" value="RYR30697.1"/>
    <property type="molecule type" value="Genomic_DNA"/>
</dbReference>
<dbReference type="GO" id="GO:0000978">
    <property type="term" value="F:RNA polymerase II cis-regulatory region sequence-specific DNA binding"/>
    <property type="evidence" value="ECO:0007669"/>
    <property type="project" value="TreeGrafter"/>
</dbReference>
<dbReference type="Proteomes" id="UP000289738">
    <property type="component" value="Chromosome B01"/>
</dbReference>
<evidence type="ECO:0000313" key="7">
    <source>
        <dbReference type="Proteomes" id="UP000289738"/>
    </source>
</evidence>
<dbReference type="Pfam" id="PF00249">
    <property type="entry name" value="Myb_DNA-binding"/>
    <property type="match status" value="1"/>
</dbReference>
<gene>
    <name evidence="6" type="ORF">Ahy_B01g055450</name>
</gene>
<dbReference type="SMART" id="SM00717">
    <property type="entry name" value="SANT"/>
    <property type="match status" value="1"/>
</dbReference>
<sequence length="239" mass="27753">MERMEKEVGNLVEKRRISFRREFRERRERRMGLKGKSCRLRWCNQLSPPVEHRAFTPEEDDTIIRAHAQCGNKWATIARLLSGRTDNAIKNHWNSTLKRKCASIGPIDDPHFAQPLKCFVSTSTAIPVSTVVVRYSLPMLMVMTKVAGLAAVSTENPNLLRSLIPILELGIGVRVRESVGERNLKMVLLLLMMVKPFSGLRIRRSRRERKKQNTEEKREKEKEEEVGRVDGLWRRRRAQ</sequence>
<dbReference type="InterPro" id="IPR050560">
    <property type="entry name" value="MYB_TF"/>
</dbReference>
<evidence type="ECO:0000313" key="6">
    <source>
        <dbReference type="EMBL" id="RYR30697.1"/>
    </source>
</evidence>
<dbReference type="GO" id="GO:0000981">
    <property type="term" value="F:DNA-binding transcription factor activity, RNA polymerase II-specific"/>
    <property type="evidence" value="ECO:0007669"/>
    <property type="project" value="TreeGrafter"/>
</dbReference>
<dbReference type="InterPro" id="IPR009057">
    <property type="entry name" value="Homeodomain-like_sf"/>
</dbReference>
<dbReference type="SUPFAM" id="SSF46689">
    <property type="entry name" value="Homeodomain-like"/>
    <property type="match status" value="1"/>
</dbReference>
<evidence type="ECO:0000256" key="3">
    <source>
        <dbReference type="SAM" id="MobiDB-lite"/>
    </source>
</evidence>
<dbReference type="InterPro" id="IPR017930">
    <property type="entry name" value="Myb_dom"/>
</dbReference>
<dbReference type="AlphaFoldDB" id="A0A445AWA3"/>
<evidence type="ECO:0000256" key="2">
    <source>
        <dbReference type="ARBA" id="ARBA00023242"/>
    </source>
</evidence>
<feature type="domain" description="HTH myb-type" evidence="5">
    <location>
        <begin position="47"/>
        <end position="101"/>
    </location>
</feature>
<feature type="region of interest" description="Disordered" evidence="3">
    <location>
        <begin position="205"/>
        <end position="227"/>
    </location>
</feature>
<dbReference type="PANTHER" id="PTHR45614">
    <property type="entry name" value="MYB PROTEIN-RELATED"/>
    <property type="match status" value="1"/>
</dbReference>
<dbReference type="InterPro" id="IPR001005">
    <property type="entry name" value="SANT/Myb"/>
</dbReference>
<keyword evidence="2" id="KW-0539">Nucleus</keyword>
<dbReference type="GO" id="GO:0005634">
    <property type="term" value="C:nucleus"/>
    <property type="evidence" value="ECO:0007669"/>
    <property type="project" value="UniProtKB-SubCell"/>
</dbReference>
<organism evidence="6 7">
    <name type="scientific">Arachis hypogaea</name>
    <name type="common">Peanut</name>
    <dbReference type="NCBI Taxonomy" id="3818"/>
    <lineage>
        <taxon>Eukaryota</taxon>
        <taxon>Viridiplantae</taxon>
        <taxon>Streptophyta</taxon>
        <taxon>Embryophyta</taxon>
        <taxon>Tracheophyta</taxon>
        <taxon>Spermatophyta</taxon>
        <taxon>Magnoliopsida</taxon>
        <taxon>eudicotyledons</taxon>
        <taxon>Gunneridae</taxon>
        <taxon>Pentapetalae</taxon>
        <taxon>rosids</taxon>
        <taxon>fabids</taxon>
        <taxon>Fabales</taxon>
        <taxon>Fabaceae</taxon>
        <taxon>Papilionoideae</taxon>
        <taxon>50 kb inversion clade</taxon>
        <taxon>dalbergioids sensu lato</taxon>
        <taxon>Dalbergieae</taxon>
        <taxon>Pterocarpus clade</taxon>
        <taxon>Arachis</taxon>
    </lineage>
</organism>
<evidence type="ECO:0000259" key="4">
    <source>
        <dbReference type="PROSITE" id="PS50090"/>
    </source>
</evidence>
<evidence type="ECO:0000256" key="1">
    <source>
        <dbReference type="ARBA" id="ARBA00004123"/>
    </source>
</evidence>
<dbReference type="PROSITE" id="PS51294">
    <property type="entry name" value="HTH_MYB"/>
    <property type="match status" value="1"/>
</dbReference>
<name>A0A445AWA3_ARAHY</name>
<accession>A0A445AWA3</accession>
<proteinExistence type="predicted"/>
<comment type="caution">
    <text evidence="6">The sequence shown here is derived from an EMBL/GenBank/DDBJ whole genome shotgun (WGS) entry which is preliminary data.</text>
</comment>
<dbReference type="FunFam" id="1.10.10.60:FF:000344">
    <property type="entry name" value="Transcription factor MYB44"/>
    <property type="match status" value="1"/>
</dbReference>
<dbReference type="CDD" id="cd00167">
    <property type="entry name" value="SANT"/>
    <property type="match status" value="1"/>
</dbReference>
<evidence type="ECO:0000259" key="5">
    <source>
        <dbReference type="PROSITE" id="PS51294"/>
    </source>
</evidence>
<protein>
    <submittedName>
        <fullName evidence="6">Uncharacterized protein</fullName>
    </submittedName>
</protein>
<comment type="subcellular location">
    <subcellularLocation>
        <location evidence="1">Nucleus</location>
    </subcellularLocation>
</comment>
<feature type="compositionally biased region" description="Basic and acidic residues" evidence="3">
    <location>
        <begin position="211"/>
        <end position="227"/>
    </location>
</feature>
<keyword evidence="7" id="KW-1185">Reference proteome</keyword>